<dbReference type="InterPro" id="IPR002401">
    <property type="entry name" value="Cyt_P450_E_grp-I"/>
</dbReference>
<gene>
    <name evidence="9" type="ORF">AAHA92_10924</name>
</gene>
<dbReference type="PANTHER" id="PTHR47947">
    <property type="entry name" value="CYTOCHROME P450 82C3-RELATED"/>
    <property type="match status" value="1"/>
</dbReference>
<evidence type="ECO:0000313" key="10">
    <source>
        <dbReference type="Proteomes" id="UP001567538"/>
    </source>
</evidence>
<dbReference type="InterPro" id="IPR001128">
    <property type="entry name" value="Cyt_P450"/>
</dbReference>
<evidence type="ECO:0000256" key="3">
    <source>
        <dbReference type="ARBA" id="ARBA00022723"/>
    </source>
</evidence>
<dbReference type="PROSITE" id="PS00086">
    <property type="entry name" value="CYTOCHROME_P450"/>
    <property type="match status" value="1"/>
</dbReference>
<dbReference type="GO" id="GO:0046872">
    <property type="term" value="F:metal ion binding"/>
    <property type="evidence" value="ECO:0007669"/>
    <property type="project" value="UniProtKB-KW"/>
</dbReference>
<keyword evidence="5 7" id="KW-0408">Iron</keyword>
<keyword evidence="10" id="KW-1185">Reference proteome</keyword>
<accession>A0ABD1HX71</accession>
<sequence length="331" mass="36849">MSGCGEVDTKAVFFEHAYRVAAAMILGRAGVVEEEEAEGFRDIVAEMAAATVEANVVDFLPFLGWFGFGSVERKMRLVQEKRERFMENFIGKHGGGGGEKNLIGFLLDLQRYEAECYTDEMIRNFLLVIIQGAIHTTATTLEWAFSHLLANQHTIQARARAEIDNLVGRSRLLDGSDLPGLPYLGCIISETLRMHPAAPLLMPHVSSEECRVGGFHVPRGTMLLVNAWEIQNSPETWKDPERFSPGRFEGGKNGFESEFKFLPFGRGRRACPGQRLAMEMVGVALGCLIQCFEWEKIGEIDMKEGKGVVTTRLQPLRAKLAPRPFLANLLS</sequence>
<keyword evidence="2 7" id="KW-0349">Heme</keyword>
<feature type="binding site" description="axial binding residue" evidence="7">
    <location>
        <position position="271"/>
    </location>
    <ligand>
        <name>heme</name>
        <dbReference type="ChEBI" id="CHEBI:30413"/>
    </ligand>
    <ligandPart>
        <name>Fe</name>
        <dbReference type="ChEBI" id="CHEBI:18248"/>
    </ligandPart>
</feature>
<comment type="caution">
    <text evidence="9">The sequence shown here is derived from an EMBL/GenBank/DDBJ whole genome shotgun (WGS) entry which is preliminary data.</text>
</comment>
<evidence type="ECO:0000256" key="7">
    <source>
        <dbReference type="PIRSR" id="PIRSR602401-1"/>
    </source>
</evidence>
<dbReference type="PANTHER" id="PTHR47947:SF24">
    <property type="entry name" value="ISOFLAVONE 2'-HYDROXYLASE-LIKE"/>
    <property type="match status" value="1"/>
</dbReference>
<dbReference type="InterPro" id="IPR036396">
    <property type="entry name" value="Cyt_P450_sf"/>
</dbReference>
<name>A0ABD1HX71_SALDI</name>
<keyword evidence="3 7" id="KW-0479">Metal-binding</keyword>
<dbReference type="Proteomes" id="UP001567538">
    <property type="component" value="Unassembled WGS sequence"/>
</dbReference>
<evidence type="ECO:0000313" key="9">
    <source>
        <dbReference type="EMBL" id="KAL1560747.1"/>
    </source>
</evidence>
<comment type="subcellular location">
    <subcellularLocation>
        <location evidence="1">Membrane</location>
        <topology evidence="1">Single-pass membrane protein</topology>
    </subcellularLocation>
</comment>
<dbReference type="PRINTS" id="PR00385">
    <property type="entry name" value="P450"/>
</dbReference>
<evidence type="ECO:0000256" key="5">
    <source>
        <dbReference type="ARBA" id="ARBA00023004"/>
    </source>
</evidence>
<dbReference type="Pfam" id="PF00067">
    <property type="entry name" value="p450"/>
    <property type="match status" value="1"/>
</dbReference>
<dbReference type="InterPro" id="IPR050651">
    <property type="entry name" value="Plant_Cytochrome_P450_Monoox"/>
</dbReference>
<dbReference type="SUPFAM" id="SSF48264">
    <property type="entry name" value="Cytochrome P450"/>
    <property type="match status" value="1"/>
</dbReference>
<dbReference type="Gene3D" id="1.10.630.10">
    <property type="entry name" value="Cytochrome P450"/>
    <property type="match status" value="1"/>
</dbReference>
<keyword evidence="4 8" id="KW-0560">Oxidoreductase</keyword>
<dbReference type="InterPro" id="IPR017972">
    <property type="entry name" value="Cyt_P450_CS"/>
</dbReference>
<evidence type="ECO:0000256" key="1">
    <source>
        <dbReference type="ARBA" id="ARBA00004167"/>
    </source>
</evidence>
<comment type="cofactor">
    <cofactor evidence="7">
        <name>heme</name>
        <dbReference type="ChEBI" id="CHEBI:30413"/>
    </cofactor>
</comment>
<dbReference type="GO" id="GO:0016712">
    <property type="term" value="F:oxidoreductase activity, acting on paired donors, with incorporation or reduction of molecular oxygen, reduced flavin or flavoprotein as one donor, and incorporation of one atom of oxygen"/>
    <property type="evidence" value="ECO:0007669"/>
    <property type="project" value="UniProtKB-ARBA"/>
</dbReference>
<dbReference type="EMBL" id="JBEAFC010000004">
    <property type="protein sequence ID" value="KAL1560747.1"/>
    <property type="molecule type" value="Genomic_DNA"/>
</dbReference>
<dbReference type="PRINTS" id="PR00463">
    <property type="entry name" value="EP450I"/>
</dbReference>
<evidence type="ECO:0000256" key="4">
    <source>
        <dbReference type="ARBA" id="ARBA00023002"/>
    </source>
</evidence>
<reference evidence="9 10" key="1">
    <citation type="submission" date="2024-06" db="EMBL/GenBank/DDBJ databases">
        <title>A chromosome level genome sequence of Diviner's sage (Salvia divinorum).</title>
        <authorList>
            <person name="Ford S.A."/>
            <person name="Ro D.-K."/>
            <person name="Ness R.W."/>
            <person name="Phillips M.A."/>
        </authorList>
    </citation>
    <scope>NUCLEOTIDE SEQUENCE [LARGE SCALE GENOMIC DNA]</scope>
    <source>
        <strain evidence="9">SAF-2024a</strain>
        <tissue evidence="9">Leaf</tissue>
    </source>
</reference>
<evidence type="ECO:0008006" key="11">
    <source>
        <dbReference type="Google" id="ProtNLM"/>
    </source>
</evidence>
<protein>
    <recommendedName>
        <fullName evidence="11">Cytochrome P450</fullName>
    </recommendedName>
</protein>
<proteinExistence type="inferred from homology"/>
<evidence type="ECO:0000256" key="6">
    <source>
        <dbReference type="ARBA" id="ARBA00023033"/>
    </source>
</evidence>
<evidence type="ECO:0000256" key="8">
    <source>
        <dbReference type="RuleBase" id="RU000461"/>
    </source>
</evidence>
<evidence type="ECO:0000256" key="2">
    <source>
        <dbReference type="ARBA" id="ARBA00022617"/>
    </source>
</evidence>
<comment type="similarity">
    <text evidence="8">Belongs to the cytochrome P450 family.</text>
</comment>
<dbReference type="GO" id="GO:0016114">
    <property type="term" value="P:terpenoid biosynthetic process"/>
    <property type="evidence" value="ECO:0007669"/>
    <property type="project" value="UniProtKB-ARBA"/>
</dbReference>
<keyword evidence="6 8" id="KW-0503">Monooxygenase</keyword>
<dbReference type="GO" id="GO:0016020">
    <property type="term" value="C:membrane"/>
    <property type="evidence" value="ECO:0007669"/>
    <property type="project" value="UniProtKB-SubCell"/>
</dbReference>
<organism evidence="9 10">
    <name type="scientific">Salvia divinorum</name>
    <name type="common">Maria pastora</name>
    <name type="synonym">Diviner's sage</name>
    <dbReference type="NCBI Taxonomy" id="28513"/>
    <lineage>
        <taxon>Eukaryota</taxon>
        <taxon>Viridiplantae</taxon>
        <taxon>Streptophyta</taxon>
        <taxon>Embryophyta</taxon>
        <taxon>Tracheophyta</taxon>
        <taxon>Spermatophyta</taxon>
        <taxon>Magnoliopsida</taxon>
        <taxon>eudicotyledons</taxon>
        <taxon>Gunneridae</taxon>
        <taxon>Pentapetalae</taxon>
        <taxon>asterids</taxon>
        <taxon>lamiids</taxon>
        <taxon>Lamiales</taxon>
        <taxon>Lamiaceae</taxon>
        <taxon>Nepetoideae</taxon>
        <taxon>Mentheae</taxon>
        <taxon>Salviinae</taxon>
        <taxon>Salvia</taxon>
        <taxon>Salvia subgen. Calosphace</taxon>
    </lineage>
</organism>
<dbReference type="AlphaFoldDB" id="A0ABD1HX71"/>